<sequence length="203" mass="24361">MDKNTIVERMAEILKETPTSMEIVKKDAKTEQRFKYLATYMIDKAIAKDALVLSENEMGIGIVIQNSKDKPNFFKDKWEDLKLVYHVTGFKNIPKILRNQKYVRQQRPANQDYLYCWFWGISKDNRGADTQVAKQMKDEFLRRAHKLNLPLFAETQMRRNTIVYQKFGFELFHTWNREDGKTMYFLKYDPKKHPEYEDQQNIE</sequence>
<reference evidence="2" key="1">
    <citation type="journal article" date="2019" name="Int. J. Syst. Evol. Microbiol.">
        <title>The Global Catalogue of Microorganisms (GCM) 10K type strain sequencing project: providing services to taxonomists for standard genome sequencing and annotation.</title>
        <authorList>
            <consortium name="The Broad Institute Genomics Platform"/>
            <consortium name="The Broad Institute Genome Sequencing Center for Infectious Disease"/>
            <person name="Wu L."/>
            <person name="Ma J."/>
        </authorList>
    </citation>
    <scope>NUCLEOTIDE SEQUENCE [LARGE SCALE GENOMIC DNA]</scope>
    <source>
        <strain evidence="2">KCTC 42255</strain>
    </source>
</reference>
<name>A0ABW5SH97_9FLAO</name>
<evidence type="ECO:0000313" key="1">
    <source>
        <dbReference type="EMBL" id="MFD2698659.1"/>
    </source>
</evidence>
<evidence type="ECO:0000313" key="2">
    <source>
        <dbReference type="Proteomes" id="UP001597357"/>
    </source>
</evidence>
<dbReference type="RefSeq" id="WP_379048471.1">
    <property type="nucleotide sequence ID" value="NZ_JBHULZ010000041.1"/>
</dbReference>
<comment type="caution">
    <text evidence="1">The sequence shown here is derived from an EMBL/GenBank/DDBJ whole genome shotgun (WGS) entry which is preliminary data.</text>
</comment>
<dbReference type="Proteomes" id="UP001597357">
    <property type="component" value="Unassembled WGS sequence"/>
</dbReference>
<proteinExistence type="predicted"/>
<accession>A0ABW5SH97</accession>
<organism evidence="1 2">
    <name type="scientific">Mesonia sediminis</name>
    <dbReference type="NCBI Taxonomy" id="1703946"/>
    <lineage>
        <taxon>Bacteria</taxon>
        <taxon>Pseudomonadati</taxon>
        <taxon>Bacteroidota</taxon>
        <taxon>Flavobacteriia</taxon>
        <taxon>Flavobacteriales</taxon>
        <taxon>Flavobacteriaceae</taxon>
        <taxon>Mesonia</taxon>
    </lineage>
</organism>
<evidence type="ECO:0008006" key="3">
    <source>
        <dbReference type="Google" id="ProtNLM"/>
    </source>
</evidence>
<protein>
    <recommendedName>
        <fullName evidence="3">GNAT family N-acetyltransferase</fullName>
    </recommendedName>
</protein>
<dbReference type="Gene3D" id="3.40.630.30">
    <property type="match status" value="1"/>
</dbReference>
<dbReference type="EMBL" id="JBHULZ010000041">
    <property type="protein sequence ID" value="MFD2698659.1"/>
    <property type="molecule type" value="Genomic_DNA"/>
</dbReference>
<keyword evidence="2" id="KW-1185">Reference proteome</keyword>
<gene>
    <name evidence="1" type="ORF">ACFSQ0_11700</name>
</gene>